<dbReference type="Gene3D" id="3.40.50.2300">
    <property type="match status" value="1"/>
</dbReference>
<feature type="transmembrane region" description="Helical" evidence="10">
    <location>
        <begin position="38"/>
        <end position="61"/>
    </location>
</feature>
<keyword evidence="6" id="KW-0843">Virulence</keyword>
<evidence type="ECO:0000256" key="6">
    <source>
        <dbReference type="ARBA" id="ARBA00023026"/>
    </source>
</evidence>
<feature type="transmembrane region" description="Helical" evidence="10">
    <location>
        <begin position="135"/>
        <end position="154"/>
    </location>
</feature>
<dbReference type="SMART" id="SM00388">
    <property type="entry name" value="HisKA"/>
    <property type="match status" value="1"/>
</dbReference>
<reference evidence="13" key="1">
    <citation type="submission" date="2021-11" db="EMBL/GenBank/DDBJ databases">
        <title>BS-T2-15 a new species belonging to the Comamonadaceae family isolated from the soil of a French oak forest.</title>
        <authorList>
            <person name="Mieszkin S."/>
            <person name="Alain K."/>
        </authorList>
    </citation>
    <scope>NUCLEOTIDE SEQUENCE</scope>
    <source>
        <strain evidence="13">BS-T2-15</strain>
    </source>
</reference>
<dbReference type="AlphaFoldDB" id="A0A9X1YDW5"/>
<dbReference type="Pfam" id="PF00512">
    <property type="entry name" value="HisKA"/>
    <property type="match status" value="1"/>
</dbReference>
<evidence type="ECO:0000313" key="14">
    <source>
        <dbReference type="Proteomes" id="UP001139353"/>
    </source>
</evidence>
<sequence length="613" mass="66086">MGIQSSPIPAPPADAGTSAREAPAAIERQIGFERLSSLYAITEPMLFGGFAFTVVTGVLLASSVPRLLLATWLAIKIALTAARLVDGRLFLRDRHRSLRQRHWKSRFVAGVVLDSVSWGLLSALCMPTADPAINGVLLAALVAVASAGAIALSADRLTSGLSMVLVLGPLVEQQALTPTLLARYTAAGLVIYGALLFVEARNSHRRFTEAMRLRFENAAIAEERRRALVYAEHSNAAKTRFLASVSHELRTPLNGIIGMTQLVAVETLSTLQRQRLDVLRHSAEHLVNVIGDLLDLSRIEFDRIELNAQPTLIAQTVRDVTDLLQPVAEERDLAFEVIFDLGLPAAALMDASRVKQVLHNLIGNALKFTARGGVGVAVAMSDGLLRFRVSDTGEGIPPEAIERIFDAFEQGPSSTAPARSGAGLGLTISRRLARAMGGDVTCRSVPGVGTTFEFTIAFRPTPRTPTPRPSLSEELAAAGEASAEPVARVGRVLVVEDNEVNALVVRGMLEQMGVDAELAVDGEQALARMGAAAFDLVFMDCQMPVLDGWEATRLWRARETRLRQKQRLPIVALTASAAAGERERCLEAGMDDYLSKPFSREALGELVDRYLAV</sequence>
<dbReference type="InterPro" id="IPR004358">
    <property type="entry name" value="Sig_transdc_His_kin-like_C"/>
</dbReference>
<dbReference type="FunFam" id="3.30.565.10:FF:000010">
    <property type="entry name" value="Sensor histidine kinase RcsC"/>
    <property type="match status" value="1"/>
</dbReference>
<dbReference type="CDD" id="cd16922">
    <property type="entry name" value="HATPase_EvgS-ArcB-TorS-like"/>
    <property type="match status" value="1"/>
</dbReference>
<dbReference type="PANTHER" id="PTHR45339:SF1">
    <property type="entry name" value="HYBRID SIGNAL TRANSDUCTION HISTIDINE KINASE J"/>
    <property type="match status" value="1"/>
</dbReference>
<dbReference type="SUPFAM" id="SSF52172">
    <property type="entry name" value="CheY-like"/>
    <property type="match status" value="1"/>
</dbReference>
<dbReference type="InterPro" id="IPR003594">
    <property type="entry name" value="HATPase_dom"/>
</dbReference>
<dbReference type="Proteomes" id="UP001139353">
    <property type="component" value="Unassembled WGS sequence"/>
</dbReference>
<keyword evidence="5" id="KW-0902">Two-component regulatory system</keyword>
<dbReference type="PANTHER" id="PTHR45339">
    <property type="entry name" value="HYBRID SIGNAL TRANSDUCTION HISTIDINE KINASE J"/>
    <property type="match status" value="1"/>
</dbReference>
<dbReference type="Gene3D" id="1.10.287.130">
    <property type="match status" value="1"/>
</dbReference>
<protein>
    <recommendedName>
        <fullName evidence="8">Virulence sensor protein BvgS</fullName>
        <ecNumber evidence="2">2.7.13.3</ecNumber>
    </recommendedName>
</protein>
<evidence type="ECO:0000256" key="5">
    <source>
        <dbReference type="ARBA" id="ARBA00023012"/>
    </source>
</evidence>
<dbReference type="InterPro" id="IPR011006">
    <property type="entry name" value="CheY-like_superfamily"/>
</dbReference>
<dbReference type="InterPro" id="IPR003661">
    <property type="entry name" value="HisK_dim/P_dom"/>
</dbReference>
<dbReference type="Pfam" id="PF02518">
    <property type="entry name" value="HATPase_c"/>
    <property type="match status" value="1"/>
</dbReference>
<dbReference type="InterPro" id="IPR036097">
    <property type="entry name" value="HisK_dim/P_sf"/>
</dbReference>
<keyword evidence="3 9" id="KW-0597">Phosphoprotein</keyword>
<proteinExistence type="predicted"/>
<dbReference type="SMART" id="SM00448">
    <property type="entry name" value="REC"/>
    <property type="match status" value="1"/>
</dbReference>
<dbReference type="CDD" id="cd00082">
    <property type="entry name" value="HisKA"/>
    <property type="match status" value="1"/>
</dbReference>
<dbReference type="PROSITE" id="PS50109">
    <property type="entry name" value="HIS_KIN"/>
    <property type="match status" value="1"/>
</dbReference>
<feature type="domain" description="Histidine kinase" evidence="11">
    <location>
        <begin position="244"/>
        <end position="460"/>
    </location>
</feature>
<keyword evidence="4" id="KW-0732">Signal</keyword>
<feature type="transmembrane region" description="Helical" evidence="10">
    <location>
        <begin position="67"/>
        <end position="86"/>
    </location>
</feature>
<keyword evidence="10" id="KW-0812">Transmembrane</keyword>
<dbReference type="InterPro" id="IPR005467">
    <property type="entry name" value="His_kinase_dom"/>
</dbReference>
<dbReference type="SUPFAM" id="SSF55874">
    <property type="entry name" value="ATPase domain of HSP90 chaperone/DNA topoisomerase II/histidine kinase"/>
    <property type="match status" value="1"/>
</dbReference>
<evidence type="ECO:0000256" key="2">
    <source>
        <dbReference type="ARBA" id="ARBA00012438"/>
    </source>
</evidence>
<keyword evidence="10" id="KW-0472">Membrane</keyword>
<comment type="function">
    <text evidence="7">Member of the two-component regulatory system BvgS/BvgA. Phosphorylates BvgA via a four-step phosphorelay in response to environmental signals.</text>
</comment>
<gene>
    <name evidence="13" type="ORF">LPC04_01485</name>
</gene>
<dbReference type="InterPro" id="IPR036890">
    <property type="entry name" value="HATPase_C_sf"/>
</dbReference>
<dbReference type="EMBL" id="JAJLJH010000001">
    <property type="protein sequence ID" value="MCK9684374.1"/>
    <property type="molecule type" value="Genomic_DNA"/>
</dbReference>
<comment type="caution">
    <text evidence="13">The sequence shown here is derived from an EMBL/GenBank/DDBJ whole genome shotgun (WGS) entry which is preliminary data.</text>
</comment>
<evidence type="ECO:0000256" key="8">
    <source>
        <dbReference type="ARBA" id="ARBA00070152"/>
    </source>
</evidence>
<organism evidence="13 14">
    <name type="scientific">Scleromatobacter humisilvae</name>
    <dbReference type="NCBI Taxonomy" id="2897159"/>
    <lineage>
        <taxon>Bacteria</taxon>
        <taxon>Pseudomonadati</taxon>
        <taxon>Pseudomonadota</taxon>
        <taxon>Betaproteobacteria</taxon>
        <taxon>Burkholderiales</taxon>
        <taxon>Sphaerotilaceae</taxon>
        <taxon>Scleromatobacter</taxon>
    </lineage>
</organism>
<evidence type="ECO:0000259" key="12">
    <source>
        <dbReference type="PROSITE" id="PS50110"/>
    </source>
</evidence>
<keyword evidence="10" id="KW-1133">Transmembrane helix</keyword>
<evidence type="ECO:0000256" key="9">
    <source>
        <dbReference type="PROSITE-ProRule" id="PRU00169"/>
    </source>
</evidence>
<evidence type="ECO:0000313" key="13">
    <source>
        <dbReference type="EMBL" id="MCK9684374.1"/>
    </source>
</evidence>
<dbReference type="GO" id="GO:0000155">
    <property type="term" value="F:phosphorelay sensor kinase activity"/>
    <property type="evidence" value="ECO:0007669"/>
    <property type="project" value="InterPro"/>
</dbReference>
<evidence type="ECO:0000256" key="3">
    <source>
        <dbReference type="ARBA" id="ARBA00022553"/>
    </source>
</evidence>
<feature type="modified residue" description="4-aspartylphosphate" evidence="9">
    <location>
        <position position="540"/>
    </location>
</feature>
<dbReference type="PRINTS" id="PR00344">
    <property type="entry name" value="BCTRLSENSOR"/>
</dbReference>
<evidence type="ECO:0000256" key="1">
    <source>
        <dbReference type="ARBA" id="ARBA00000085"/>
    </source>
</evidence>
<evidence type="ECO:0000256" key="4">
    <source>
        <dbReference type="ARBA" id="ARBA00022729"/>
    </source>
</evidence>
<feature type="domain" description="Response regulatory" evidence="12">
    <location>
        <begin position="491"/>
        <end position="611"/>
    </location>
</feature>
<evidence type="ECO:0000259" key="11">
    <source>
        <dbReference type="PROSITE" id="PS50109"/>
    </source>
</evidence>
<dbReference type="InterPro" id="IPR001789">
    <property type="entry name" value="Sig_transdc_resp-reg_receiver"/>
</dbReference>
<dbReference type="CDD" id="cd17546">
    <property type="entry name" value="REC_hyHK_CKI1_RcsC-like"/>
    <property type="match status" value="1"/>
</dbReference>
<evidence type="ECO:0000256" key="7">
    <source>
        <dbReference type="ARBA" id="ARBA00058004"/>
    </source>
</evidence>
<dbReference type="Gene3D" id="3.30.565.10">
    <property type="entry name" value="Histidine kinase-like ATPase, C-terminal domain"/>
    <property type="match status" value="1"/>
</dbReference>
<evidence type="ECO:0000256" key="10">
    <source>
        <dbReference type="SAM" id="Phobius"/>
    </source>
</evidence>
<dbReference type="SUPFAM" id="SSF47384">
    <property type="entry name" value="Homodimeric domain of signal transducing histidine kinase"/>
    <property type="match status" value="1"/>
</dbReference>
<accession>A0A9X1YDW5</accession>
<dbReference type="EC" id="2.7.13.3" evidence="2"/>
<dbReference type="Pfam" id="PF00072">
    <property type="entry name" value="Response_reg"/>
    <property type="match status" value="1"/>
</dbReference>
<dbReference type="PROSITE" id="PS50110">
    <property type="entry name" value="RESPONSE_REGULATORY"/>
    <property type="match status" value="1"/>
</dbReference>
<comment type="catalytic activity">
    <reaction evidence="1">
        <text>ATP + protein L-histidine = ADP + protein N-phospho-L-histidine.</text>
        <dbReference type="EC" id="2.7.13.3"/>
    </reaction>
</comment>
<name>A0A9X1YDW5_9BURK</name>
<dbReference type="SMART" id="SM00387">
    <property type="entry name" value="HATPase_c"/>
    <property type="match status" value="1"/>
</dbReference>
<keyword evidence="14" id="KW-1185">Reference proteome</keyword>
<dbReference type="RefSeq" id="WP_275680406.1">
    <property type="nucleotide sequence ID" value="NZ_JAJLJH010000001.1"/>
</dbReference>